<feature type="region of interest" description="Disordered" evidence="1">
    <location>
        <begin position="21"/>
        <end position="51"/>
    </location>
</feature>
<sequence length="357" mass="38836">MNSVYALILLFGALVACSPQDDAETDDGGEVAGTESAAASTPVSMVSPHAGLDERASNYRRPYGSRAPWNIPVGGLRRHPQSDEFVELLWRSTVPRPGNFNLSFEEYTYPVYSVSEATSVYTVQTRWPSNLDGNKIPWNPAWRPAPGSDAQVIVIDESNGREWNLFQVTTQGNTVIATNGNLVPGDYRTRSLGFAPSRGIGIQYLAMLVRPEEIAAGRIEHALSMPAKGTSGEYSVPPALKIEHRTGRPGIPEGLRYAIDVTDAEIEAWVNGLHGASPETQRAARIIAVALRDYGWFITDSAGSSHFQFEANISAGSDWAALGLSRRGGGDYVLPRDLLDGLVTRDRIYAIVPSNEY</sequence>
<accession>A0ABQ5LUZ5</accession>
<dbReference type="Proteomes" id="UP001144205">
    <property type="component" value="Unassembled WGS sequence"/>
</dbReference>
<keyword evidence="3" id="KW-1185">Reference proteome</keyword>
<evidence type="ECO:0000313" key="3">
    <source>
        <dbReference type="Proteomes" id="UP001144205"/>
    </source>
</evidence>
<comment type="caution">
    <text evidence="2">The sequence shown here is derived from an EMBL/GenBank/DDBJ whole genome shotgun (WGS) entry which is preliminary data.</text>
</comment>
<protein>
    <recommendedName>
        <fullName evidence="4">DUF1254 domain-containing protein</fullName>
    </recommendedName>
</protein>
<reference evidence="2" key="1">
    <citation type="journal article" date="2023" name="Int. J. Syst. Evol. Microbiol.">
        <title>Sinisalibacter aestuarii sp. nov., isolated from estuarine sediment of the Arakawa River.</title>
        <authorList>
            <person name="Arafat S.T."/>
            <person name="Hirano S."/>
            <person name="Sato A."/>
            <person name="Takeuchi K."/>
            <person name="Yasuda T."/>
            <person name="Terahara T."/>
            <person name="Hamada M."/>
            <person name="Kobayashi T."/>
        </authorList>
    </citation>
    <scope>NUCLEOTIDE SEQUENCE</scope>
    <source>
        <strain evidence="2">B-399</strain>
    </source>
</reference>
<evidence type="ECO:0008006" key="4">
    <source>
        <dbReference type="Google" id="ProtNLM"/>
    </source>
</evidence>
<organism evidence="2 3">
    <name type="scientific">Sinisalibacter aestuarii</name>
    <dbReference type="NCBI Taxonomy" id="2949426"/>
    <lineage>
        <taxon>Bacteria</taxon>
        <taxon>Pseudomonadati</taxon>
        <taxon>Pseudomonadota</taxon>
        <taxon>Alphaproteobacteria</taxon>
        <taxon>Rhodobacterales</taxon>
        <taxon>Roseobacteraceae</taxon>
        <taxon>Sinisalibacter</taxon>
    </lineage>
</organism>
<gene>
    <name evidence="2" type="ORF">STA1M1_20150</name>
</gene>
<name>A0ABQ5LUZ5_9RHOB</name>
<dbReference type="RefSeq" id="WP_281842192.1">
    <property type="nucleotide sequence ID" value="NZ_BROH01000005.1"/>
</dbReference>
<evidence type="ECO:0000313" key="2">
    <source>
        <dbReference type="EMBL" id="GKY88146.1"/>
    </source>
</evidence>
<dbReference type="EMBL" id="BROH01000005">
    <property type="protein sequence ID" value="GKY88146.1"/>
    <property type="molecule type" value="Genomic_DNA"/>
</dbReference>
<evidence type="ECO:0000256" key="1">
    <source>
        <dbReference type="SAM" id="MobiDB-lite"/>
    </source>
</evidence>
<proteinExistence type="predicted"/>